<keyword evidence="9" id="KW-1185">Reference proteome</keyword>
<name>A0A1M7HKS3_9FLAO</name>
<dbReference type="NCBIfam" id="NF047593">
    <property type="entry name" value="IS66_ISAeme5_TnpA"/>
    <property type="match status" value="1"/>
</dbReference>
<evidence type="ECO:0000313" key="4">
    <source>
        <dbReference type="EMBL" id="SHM69301.1"/>
    </source>
</evidence>
<dbReference type="EMBL" id="FRBU01000035">
    <property type="protein sequence ID" value="SHM40693.1"/>
    <property type="molecule type" value="Genomic_DNA"/>
</dbReference>
<reference evidence="2" key="1">
    <citation type="submission" date="2016-11" db="EMBL/GenBank/DDBJ databases">
        <authorList>
            <person name="Jaros S."/>
            <person name="Januszkiewicz K."/>
            <person name="Wedrychowicz H."/>
        </authorList>
    </citation>
    <scope>NUCLEOTIDE SEQUENCE [LARGE SCALE GENOMIC DNA]</scope>
    <source>
        <strain evidence="2">DSM 3661</strain>
    </source>
</reference>
<reference evidence="9" key="2">
    <citation type="submission" date="2016-11" db="EMBL/GenBank/DDBJ databases">
        <authorList>
            <person name="Varghese N."/>
            <person name="Submissions S."/>
        </authorList>
    </citation>
    <scope>NUCLEOTIDE SEQUENCE [LARGE SCALE GENOMIC DNA]</scope>
    <source>
        <strain evidence="9">DSM 3661</strain>
    </source>
</reference>
<dbReference type="AlphaFoldDB" id="A0A1M7HKS3"/>
<evidence type="ECO:0000313" key="1">
    <source>
        <dbReference type="EMBL" id="SHL82019.1"/>
    </source>
</evidence>
<dbReference type="EMBL" id="FRBU01000014">
    <property type="protein sequence ID" value="SHL82019.1"/>
    <property type="molecule type" value="Genomic_DNA"/>
</dbReference>
<dbReference type="EMBL" id="FRBU01000084">
    <property type="protein sequence ID" value="SHM81235.1"/>
    <property type="molecule type" value="Genomic_DNA"/>
</dbReference>
<dbReference type="EMBL" id="FRBU01000080">
    <property type="protein sequence ID" value="SHM80204.1"/>
    <property type="molecule type" value="Genomic_DNA"/>
</dbReference>
<dbReference type="STRING" id="69322.SAMN05443669_101470"/>
<evidence type="ECO:0000313" key="3">
    <source>
        <dbReference type="EMBL" id="SHM40693.1"/>
    </source>
</evidence>
<evidence type="ECO:0000313" key="7">
    <source>
        <dbReference type="EMBL" id="SHM80204.1"/>
    </source>
</evidence>
<evidence type="ECO:0000313" key="2">
    <source>
        <dbReference type="EMBL" id="SHM28717.1"/>
    </source>
</evidence>
<accession>A0A1M7HKS3</accession>
<gene>
    <name evidence="1" type="ORF">SAMN05443669_101470</name>
    <name evidence="2" type="ORF">SAMN05443669_10292</name>
    <name evidence="3" type="ORF">SAMN05443669_10352</name>
    <name evidence="4" type="ORF">SAMN05443669_10582</name>
    <name evidence="5" type="ORF">SAMN05443669_10682</name>
    <name evidence="6" type="ORF">SAMN05443669_10712</name>
    <name evidence="7" type="ORF">SAMN05443669_10803</name>
    <name evidence="8" type="ORF">SAMN05443669_10843</name>
</gene>
<dbReference type="EMBL" id="FRBU01000058">
    <property type="protein sequence ID" value="SHM69301.1"/>
    <property type="molecule type" value="Genomic_DNA"/>
</dbReference>
<evidence type="ECO:0008006" key="10">
    <source>
        <dbReference type="Google" id="ProtNLM"/>
    </source>
</evidence>
<evidence type="ECO:0000313" key="9">
    <source>
        <dbReference type="Proteomes" id="UP000184260"/>
    </source>
</evidence>
<sequence length="93" mass="10570">MNKNEFMLSRVESWKQSGLSQQAYCDQAGIKLGTFSYWIRKSKNEEAQSGGFIALKKPVFALENKYEIVYPNGVVLRVDTDNLSELSALVNLY</sequence>
<evidence type="ECO:0000313" key="8">
    <source>
        <dbReference type="EMBL" id="SHM81235.1"/>
    </source>
</evidence>
<proteinExistence type="predicted"/>
<organism evidence="2 9">
    <name type="scientific">Flavobacterium xanthum</name>
    <dbReference type="NCBI Taxonomy" id="69322"/>
    <lineage>
        <taxon>Bacteria</taxon>
        <taxon>Pseudomonadati</taxon>
        <taxon>Bacteroidota</taxon>
        <taxon>Flavobacteriia</taxon>
        <taxon>Flavobacteriales</taxon>
        <taxon>Flavobacteriaceae</taxon>
        <taxon>Flavobacterium</taxon>
    </lineage>
</organism>
<dbReference type="Proteomes" id="UP000184260">
    <property type="component" value="Unassembled WGS sequence"/>
</dbReference>
<dbReference type="OrthoDB" id="671208at2"/>
<dbReference type="EMBL" id="FRBU01000029">
    <property type="protein sequence ID" value="SHM28717.1"/>
    <property type="molecule type" value="Genomic_DNA"/>
</dbReference>
<evidence type="ECO:0000313" key="6">
    <source>
        <dbReference type="EMBL" id="SHM76977.1"/>
    </source>
</evidence>
<evidence type="ECO:0000313" key="5">
    <source>
        <dbReference type="EMBL" id="SHM75621.1"/>
    </source>
</evidence>
<dbReference type="EMBL" id="FRBU01000071">
    <property type="protein sequence ID" value="SHM76977.1"/>
    <property type="molecule type" value="Genomic_DNA"/>
</dbReference>
<dbReference type="RefSeq" id="WP_073353117.1">
    <property type="nucleotide sequence ID" value="NZ_FRBU01000014.1"/>
</dbReference>
<protein>
    <recommendedName>
        <fullName evidence="10">Transposase</fullName>
    </recommendedName>
</protein>
<dbReference type="EMBL" id="FRBU01000068">
    <property type="protein sequence ID" value="SHM75621.1"/>
    <property type="molecule type" value="Genomic_DNA"/>
</dbReference>